<accession>A0A0G4K9V9</accession>
<keyword evidence="4 12" id="KW-0963">Cytoplasm</keyword>
<dbReference type="InterPro" id="IPR002317">
    <property type="entry name" value="Ser-tRNA-ligase_type_1"/>
</dbReference>
<dbReference type="CDD" id="cd00770">
    <property type="entry name" value="SerRS_core"/>
    <property type="match status" value="1"/>
</dbReference>
<dbReference type="PROSITE" id="PS50862">
    <property type="entry name" value="AA_TRNA_LIGASE_II"/>
    <property type="match status" value="1"/>
</dbReference>
<feature type="binding site" evidence="12 13">
    <location>
        <position position="287"/>
    </location>
    <ligand>
        <name>L-serine</name>
        <dbReference type="ChEBI" id="CHEBI:33384"/>
    </ligand>
</feature>
<evidence type="ECO:0000256" key="8">
    <source>
        <dbReference type="ARBA" id="ARBA00022917"/>
    </source>
</evidence>
<keyword evidence="5 12" id="KW-0436">Ligase</keyword>
<dbReference type="SUPFAM" id="SSF46589">
    <property type="entry name" value="tRNA-binding arm"/>
    <property type="match status" value="1"/>
</dbReference>
<dbReference type="RefSeq" id="WP_048595712.1">
    <property type="nucleotide sequence ID" value="NZ_CVLB01000003.1"/>
</dbReference>
<dbReference type="InterPro" id="IPR006195">
    <property type="entry name" value="aa-tRNA-synth_II"/>
</dbReference>
<comment type="caution">
    <text evidence="12">Lacks conserved residue(s) required for the propagation of feature annotation.</text>
</comment>
<dbReference type="GO" id="GO:0016260">
    <property type="term" value="P:selenocysteine biosynthetic process"/>
    <property type="evidence" value="ECO:0007669"/>
    <property type="project" value="UniProtKB-UniRule"/>
</dbReference>
<reference evidence="18" key="1">
    <citation type="submission" date="2015-04" db="EMBL/GenBank/DDBJ databases">
        <authorList>
            <person name="Mushtaq Mamoona"/>
        </authorList>
    </citation>
    <scope>NUCLEOTIDE SEQUENCE [LARGE SCALE GENOMIC DNA]</scope>
    <source>
        <strain evidence="18">AN4859/03</strain>
    </source>
</reference>
<dbReference type="AlphaFoldDB" id="A0A0G4K9V9"/>
<comment type="subcellular location">
    <subcellularLocation>
        <location evidence="1 12">Cytoplasm</location>
    </subcellularLocation>
</comment>
<comment type="catalytic activity">
    <reaction evidence="11 12">
        <text>tRNA(Ser) + L-serine + ATP = L-seryl-tRNA(Ser) + AMP + diphosphate + H(+)</text>
        <dbReference type="Rhea" id="RHEA:12292"/>
        <dbReference type="Rhea" id="RHEA-COMP:9669"/>
        <dbReference type="Rhea" id="RHEA-COMP:9703"/>
        <dbReference type="ChEBI" id="CHEBI:15378"/>
        <dbReference type="ChEBI" id="CHEBI:30616"/>
        <dbReference type="ChEBI" id="CHEBI:33019"/>
        <dbReference type="ChEBI" id="CHEBI:33384"/>
        <dbReference type="ChEBI" id="CHEBI:78442"/>
        <dbReference type="ChEBI" id="CHEBI:78533"/>
        <dbReference type="ChEBI" id="CHEBI:456215"/>
        <dbReference type="EC" id="6.1.1.11"/>
    </reaction>
</comment>
<evidence type="ECO:0000256" key="3">
    <source>
        <dbReference type="ARBA" id="ARBA00010728"/>
    </source>
</evidence>
<comment type="similarity">
    <text evidence="3 12">Belongs to the class-II aminoacyl-tRNA synthetase family. Type-1 seryl-tRNA synthetase subfamily.</text>
</comment>
<dbReference type="GO" id="GO:0005737">
    <property type="term" value="C:cytoplasm"/>
    <property type="evidence" value="ECO:0007669"/>
    <property type="project" value="UniProtKB-SubCell"/>
</dbReference>
<dbReference type="GO" id="GO:0006434">
    <property type="term" value="P:seryl-tRNA aminoacylation"/>
    <property type="evidence" value="ECO:0007669"/>
    <property type="project" value="UniProtKB-UniRule"/>
</dbReference>
<keyword evidence="7 12" id="KW-0067">ATP-binding</keyword>
<feature type="binding site" evidence="13">
    <location>
        <position position="264"/>
    </location>
    <ligand>
        <name>L-serine</name>
        <dbReference type="ChEBI" id="CHEBI:33384"/>
    </ligand>
</feature>
<dbReference type="InterPro" id="IPR010978">
    <property type="entry name" value="tRNA-bd_arm"/>
</dbReference>
<evidence type="ECO:0000256" key="13">
    <source>
        <dbReference type="PIRSR" id="PIRSR001529-1"/>
    </source>
</evidence>
<sequence length="426" mass="49032">MIDVKLIRENIELVEDNLRKRRSKVSLDKLKSLEHERLDLLKEVEQDRAKKNESSKKIGECMKAGNKEEAEKIKEEMKNFTESLNKKEEKLSQLEEAVNNEILYLPNMLSEDVPDGDDEKANKEIIRWGEPRKFDFEVKDHVDIAMGLDILDIERAVRMSRTRFSLMKGKGAALERALINFMLKKHTSEHGYTEYVPPILVNGRTMTGTGQLPKFEEDLFKTTDDPALYLIPTAEVPLTNIYREEIIPENMLPLYCTAYTPCFRSEAGSYGRDMRGLIRQHQFDKVELVKICAADKSKEEHEKMLKDAESILQALELPYRVVVLSSGDIGNAAYKTFDIEVWLPSQNMYREISSVSNCWDYQARRMQMRTRRNGKTELVHTLNGSGIAVGRTWIAILENYQQADGSVIIPDALRPFTGFDKIEKTN</sequence>
<feature type="binding site" evidence="13">
    <location>
        <position position="383"/>
    </location>
    <ligand>
        <name>L-serine</name>
        <dbReference type="ChEBI" id="CHEBI:33384"/>
    </ligand>
</feature>
<keyword evidence="9 12" id="KW-0030">Aminoacyl-tRNA synthetase</keyword>
<evidence type="ECO:0000256" key="6">
    <source>
        <dbReference type="ARBA" id="ARBA00022741"/>
    </source>
</evidence>
<dbReference type="SUPFAM" id="SSF55681">
    <property type="entry name" value="Class II aaRS and biotin synthetases"/>
    <property type="match status" value="1"/>
</dbReference>
<dbReference type="HAMAP" id="MF_00176">
    <property type="entry name" value="Ser_tRNA_synth_type1"/>
    <property type="match status" value="1"/>
</dbReference>
<dbReference type="OrthoDB" id="9804647at2"/>
<evidence type="ECO:0000256" key="14">
    <source>
        <dbReference type="PIRSR" id="PIRSR001529-2"/>
    </source>
</evidence>
<feature type="binding site" evidence="13">
    <location>
        <position position="233"/>
    </location>
    <ligand>
        <name>L-serine</name>
        <dbReference type="ChEBI" id="CHEBI:33384"/>
    </ligand>
</feature>
<dbReference type="GO" id="GO:0005524">
    <property type="term" value="F:ATP binding"/>
    <property type="evidence" value="ECO:0007669"/>
    <property type="project" value="UniProtKB-UniRule"/>
</dbReference>
<dbReference type="Proteomes" id="UP000043763">
    <property type="component" value="Unassembled WGS sequence"/>
</dbReference>
<dbReference type="Gene3D" id="1.10.287.40">
    <property type="entry name" value="Serine-tRNA synthetase, tRNA binding domain"/>
    <property type="match status" value="1"/>
</dbReference>
<evidence type="ECO:0000256" key="10">
    <source>
        <dbReference type="ARBA" id="ARBA00047929"/>
    </source>
</evidence>
<dbReference type="InterPro" id="IPR042103">
    <property type="entry name" value="SerRS_1_N_sf"/>
</dbReference>
<evidence type="ECO:0000256" key="7">
    <source>
        <dbReference type="ARBA" id="ARBA00022840"/>
    </source>
</evidence>
<evidence type="ECO:0000256" key="15">
    <source>
        <dbReference type="SAM" id="Coils"/>
    </source>
</evidence>
<evidence type="ECO:0000256" key="11">
    <source>
        <dbReference type="ARBA" id="ARBA00048823"/>
    </source>
</evidence>
<dbReference type="InterPro" id="IPR002314">
    <property type="entry name" value="aa-tRNA-synt_IIb"/>
</dbReference>
<feature type="binding site" evidence="12">
    <location>
        <begin position="233"/>
        <end position="235"/>
    </location>
    <ligand>
        <name>L-serine</name>
        <dbReference type="ChEBI" id="CHEBI:33384"/>
    </ligand>
</feature>
<feature type="coiled-coil region" evidence="15">
    <location>
        <begin position="30"/>
        <end position="104"/>
    </location>
</feature>
<dbReference type="GO" id="GO:0004828">
    <property type="term" value="F:serine-tRNA ligase activity"/>
    <property type="evidence" value="ECO:0007669"/>
    <property type="project" value="UniProtKB-UniRule"/>
</dbReference>
<evidence type="ECO:0000259" key="16">
    <source>
        <dbReference type="PROSITE" id="PS50862"/>
    </source>
</evidence>
<feature type="binding site" evidence="12 14">
    <location>
        <begin position="351"/>
        <end position="354"/>
    </location>
    <ligand>
        <name>ATP</name>
        <dbReference type="ChEBI" id="CHEBI:30616"/>
    </ligand>
</feature>
<feature type="binding site" evidence="12">
    <location>
        <position position="385"/>
    </location>
    <ligand>
        <name>L-serine</name>
        <dbReference type="ChEBI" id="CHEBI:33384"/>
    </ligand>
</feature>
<evidence type="ECO:0000256" key="5">
    <source>
        <dbReference type="ARBA" id="ARBA00022598"/>
    </source>
</evidence>
<comment type="catalytic activity">
    <reaction evidence="10 12">
        <text>tRNA(Sec) + L-serine + ATP = L-seryl-tRNA(Sec) + AMP + diphosphate + H(+)</text>
        <dbReference type="Rhea" id="RHEA:42580"/>
        <dbReference type="Rhea" id="RHEA-COMP:9742"/>
        <dbReference type="Rhea" id="RHEA-COMP:10128"/>
        <dbReference type="ChEBI" id="CHEBI:15378"/>
        <dbReference type="ChEBI" id="CHEBI:30616"/>
        <dbReference type="ChEBI" id="CHEBI:33019"/>
        <dbReference type="ChEBI" id="CHEBI:33384"/>
        <dbReference type="ChEBI" id="CHEBI:78442"/>
        <dbReference type="ChEBI" id="CHEBI:78533"/>
        <dbReference type="ChEBI" id="CHEBI:456215"/>
        <dbReference type="EC" id="6.1.1.11"/>
    </reaction>
</comment>
<evidence type="ECO:0000256" key="12">
    <source>
        <dbReference type="HAMAP-Rule" id="MF_00176"/>
    </source>
</evidence>
<dbReference type="InterPro" id="IPR015866">
    <property type="entry name" value="Ser-tRNA-synth_1_N"/>
</dbReference>
<evidence type="ECO:0000313" key="18">
    <source>
        <dbReference type="Proteomes" id="UP000043763"/>
    </source>
</evidence>
<dbReference type="PANTHER" id="PTHR43697">
    <property type="entry name" value="SERYL-TRNA SYNTHETASE"/>
    <property type="match status" value="1"/>
</dbReference>
<dbReference type="UniPathway" id="UPA00906">
    <property type="reaction ID" value="UER00895"/>
</dbReference>
<evidence type="ECO:0000256" key="4">
    <source>
        <dbReference type="ARBA" id="ARBA00022490"/>
    </source>
</evidence>
<dbReference type="Pfam" id="PF02403">
    <property type="entry name" value="Seryl_tRNA_N"/>
    <property type="match status" value="1"/>
</dbReference>
<evidence type="ECO:0000256" key="9">
    <source>
        <dbReference type="ARBA" id="ARBA00023146"/>
    </source>
</evidence>
<dbReference type="Gene3D" id="3.30.930.10">
    <property type="entry name" value="Bira Bifunctional Protein, Domain 2"/>
    <property type="match status" value="1"/>
</dbReference>
<organism evidence="17 18">
    <name type="scientific">Brachyspira suanatina</name>
    <dbReference type="NCBI Taxonomy" id="381802"/>
    <lineage>
        <taxon>Bacteria</taxon>
        <taxon>Pseudomonadati</taxon>
        <taxon>Spirochaetota</taxon>
        <taxon>Spirochaetia</taxon>
        <taxon>Brachyspirales</taxon>
        <taxon>Brachyspiraceae</taxon>
        <taxon>Brachyspira</taxon>
    </lineage>
</organism>
<keyword evidence="6 12" id="KW-0547">Nucleotide-binding</keyword>
<keyword evidence="8 12" id="KW-0648">Protein biosynthesis</keyword>
<evidence type="ECO:0000256" key="1">
    <source>
        <dbReference type="ARBA" id="ARBA00004496"/>
    </source>
</evidence>
<dbReference type="InterPro" id="IPR045864">
    <property type="entry name" value="aa-tRNA-synth_II/BPL/LPL"/>
</dbReference>
<dbReference type="NCBIfam" id="TIGR00414">
    <property type="entry name" value="serS"/>
    <property type="match status" value="1"/>
</dbReference>
<keyword evidence="18" id="KW-1185">Reference proteome</keyword>
<protein>
    <recommendedName>
        <fullName evidence="12">Serine--tRNA ligase</fullName>
        <ecNumber evidence="12">6.1.1.11</ecNumber>
    </recommendedName>
    <alternativeName>
        <fullName evidence="12">Seryl-tRNA synthetase</fullName>
        <shortName evidence="12">SerRS</shortName>
    </alternativeName>
    <alternativeName>
        <fullName evidence="12">Seryl-tRNA(Ser/Sec) synthetase</fullName>
    </alternativeName>
</protein>
<dbReference type="EMBL" id="CVLB01000003">
    <property type="protein sequence ID" value="CRF35071.1"/>
    <property type="molecule type" value="Genomic_DNA"/>
</dbReference>
<keyword evidence="15" id="KW-0175">Coiled coil</keyword>
<comment type="function">
    <text evidence="12">Catalyzes the attachment of serine to tRNA(Ser). Is also able to aminoacylate tRNA(Sec) with serine, to form the misacylated tRNA L-seryl-tRNA(Sec), which will be further converted into selenocysteinyl-tRNA(Sec).</text>
</comment>
<evidence type="ECO:0000256" key="2">
    <source>
        <dbReference type="ARBA" id="ARBA00005045"/>
    </source>
</evidence>
<dbReference type="InterPro" id="IPR033729">
    <property type="entry name" value="SerRS_core"/>
</dbReference>
<comment type="pathway">
    <text evidence="2 12">Aminoacyl-tRNA biosynthesis; selenocysteinyl-tRNA(Sec) biosynthesis; L-seryl-tRNA(Sec) from L-serine and tRNA(Sec): step 1/1.</text>
</comment>
<feature type="domain" description="Aminoacyl-transfer RNA synthetases class-II family profile" evidence="16">
    <location>
        <begin position="174"/>
        <end position="410"/>
    </location>
</feature>
<comment type="domain">
    <text evidence="12">Consists of two distinct domains, a catalytic core and a N-terminal extension that is involved in tRNA binding.</text>
</comment>
<comment type="subunit">
    <text evidence="12">Homodimer. The tRNA molecule binds across the dimer.</text>
</comment>
<dbReference type="PRINTS" id="PR00981">
    <property type="entry name" value="TRNASYNTHSER"/>
</dbReference>
<gene>
    <name evidence="12 17" type="primary">serS</name>
    <name evidence="17" type="ORF">BRSU_2413</name>
</gene>
<feature type="binding site" evidence="12 14">
    <location>
        <begin position="264"/>
        <end position="266"/>
    </location>
    <ligand>
        <name>ATP</name>
        <dbReference type="ChEBI" id="CHEBI:30616"/>
    </ligand>
</feature>
<name>A0A0G4K9V9_9SPIR</name>
<dbReference type="PANTHER" id="PTHR43697:SF1">
    <property type="entry name" value="SERINE--TRNA LIGASE"/>
    <property type="match status" value="1"/>
</dbReference>
<dbReference type="EC" id="6.1.1.11" evidence="12"/>
<dbReference type="Pfam" id="PF00587">
    <property type="entry name" value="tRNA-synt_2b"/>
    <property type="match status" value="1"/>
</dbReference>
<evidence type="ECO:0000313" key="17">
    <source>
        <dbReference type="EMBL" id="CRF35071.1"/>
    </source>
</evidence>
<dbReference type="PIRSF" id="PIRSF001529">
    <property type="entry name" value="Ser-tRNA-synth_IIa"/>
    <property type="match status" value="1"/>
</dbReference>
<proteinExistence type="inferred from homology"/>